<comment type="cofactor">
    <cofactor evidence="7 10">
        <name>Mg(2+)</name>
        <dbReference type="ChEBI" id="CHEBI:18420"/>
    </cofactor>
    <text evidence="7 10">Binds 1 Mg(2+) ion per subunit.</text>
</comment>
<dbReference type="InterPro" id="IPR015813">
    <property type="entry name" value="Pyrv/PenolPyrv_kinase-like_dom"/>
</dbReference>
<keyword evidence="4 7" id="KW-0566">Pantothenate biosynthesis</keyword>
<dbReference type="STRING" id="632773.BBEV_1471"/>
<feature type="binding site" evidence="7 9">
    <location>
        <position position="82"/>
    </location>
    <ligand>
        <name>3-methyl-2-oxobutanoate</name>
        <dbReference type="ChEBI" id="CHEBI:11851"/>
    </ligand>
</feature>
<dbReference type="GO" id="GO:0005737">
    <property type="term" value="C:cytoplasm"/>
    <property type="evidence" value="ECO:0007669"/>
    <property type="project" value="UniProtKB-SubCell"/>
</dbReference>
<dbReference type="GO" id="GO:0000287">
    <property type="term" value="F:magnesium ion binding"/>
    <property type="evidence" value="ECO:0007669"/>
    <property type="project" value="TreeGrafter"/>
</dbReference>
<evidence type="ECO:0000313" key="12">
    <source>
        <dbReference type="Proteomes" id="UP000094463"/>
    </source>
</evidence>
<dbReference type="RefSeq" id="WP_069364874.1">
    <property type="nucleotide sequence ID" value="NZ_CP012502.1"/>
</dbReference>
<dbReference type="SUPFAM" id="SSF51621">
    <property type="entry name" value="Phosphoenolpyruvate/pyruvate domain"/>
    <property type="match status" value="1"/>
</dbReference>
<dbReference type="PIRSF" id="PIRSF000388">
    <property type="entry name" value="Pantoate_hydroxy_MeTrfase"/>
    <property type="match status" value="1"/>
</dbReference>
<proteinExistence type="inferred from homology"/>
<evidence type="ECO:0000256" key="7">
    <source>
        <dbReference type="HAMAP-Rule" id="MF_00156"/>
    </source>
</evidence>
<dbReference type="PANTHER" id="PTHR20881">
    <property type="entry name" value="3-METHYL-2-OXOBUTANOATE HYDROXYMETHYLTRANSFERASE"/>
    <property type="match status" value="1"/>
</dbReference>
<keyword evidence="11" id="KW-0489">Methyltransferase</keyword>
<evidence type="ECO:0000256" key="9">
    <source>
        <dbReference type="PIRSR" id="PIRSR000388-2"/>
    </source>
</evidence>
<keyword evidence="5 7" id="KW-0808">Transferase</keyword>
<dbReference type="UniPathway" id="UPA00028">
    <property type="reaction ID" value="UER00003"/>
</dbReference>
<dbReference type="AlphaFoldDB" id="A0A1D7QUZ7"/>
<evidence type="ECO:0000256" key="4">
    <source>
        <dbReference type="ARBA" id="ARBA00022655"/>
    </source>
</evidence>
<comment type="similarity">
    <text evidence="2 7">Belongs to the PanB family.</text>
</comment>
<sequence length="282" mass="30630">MKTTKDFRKMKAEGQPIVMLTAYDAPGAVFAENAGVDTILVGDSLGMVVLGYESTVPVTMDDMIHHTKAVKRGAKNTFIITDMPFMSYHASKEETVTNARRIMQEAGADAVKLEGNQEVFKMAEVLINGGIPVVCHLGLTPQSVGVLGGYNVQGKTDKQKDQLMQDAKEVDRIGASMLVLECVPEGLAEEISLSIEAPVIGIGAGRYTDGQVLVYHDLIGGGTGDHYPKFVKSYASVKNDISQAIKHYVDDVKKRTFPEEKHVFFAKEPSTEQKPYGGNSES</sequence>
<feature type="binding site" evidence="7 9">
    <location>
        <position position="112"/>
    </location>
    <ligand>
        <name>3-methyl-2-oxobutanoate</name>
        <dbReference type="ChEBI" id="CHEBI:11851"/>
    </ligand>
</feature>
<dbReference type="GO" id="GO:0003864">
    <property type="term" value="F:3-methyl-2-oxobutanoate hydroxymethyltransferase activity"/>
    <property type="evidence" value="ECO:0007669"/>
    <property type="project" value="UniProtKB-UniRule"/>
</dbReference>
<dbReference type="Proteomes" id="UP000094463">
    <property type="component" value="Chromosome"/>
</dbReference>
<protein>
    <recommendedName>
        <fullName evidence="7">3-methyl-2-oxobutanoate hydroxymethyltransferase</fullName>
        <ecNumber evidence="7">2.1.2.11</ecNumber>
    </recommendedName>
    <alternativeName>
        <fullName evidence="7">Ketopantoate hydroxymethyltransferase</fullName>
        <shortName evidence="7">KPHMT</shortName>
    </alternativeName>
</protein>
<comment type="function">
    <text evidence="6 7">Catalyzes the reversible reaction in which hydroxymethyl group from 5,10-methylenetetrahydrofolate is transferred onto alpha-ketoisovalerate to form ketopantoate.</text>
</comment>
<comment type="catalytic activity">
    <reaction evidence="7">
        <text>(6R)-5,10-methylene-5,6,7,8-tetrahydrofolate + 3-methyl-2-oxobutanoate + H2O = 2-dehydropantoate + (6S)-5,6,7,8-tetrahydrofolate</text>
        <dbReference type="Rhea" id="RHEA:11824"/>
        <dbReference type="ChEBI" id="CHEBI:11561"/>
        <dbReference type="ChEBI" id="CHEBI:11851"/>
        <dbReference type="ChEBI" id="CHEBI:15377"/>
        <dbReference type="ChEBI" id="CHEBI:15636"/>
        <dbReference type="ChEBI" id="CHEBI:57453"/>
        <dbReference type="EC" id="2.1.2.11"/>
    </reaction>
</comment>
<dbReference type="NCBIfam" id="NF001452">
    <property type="entry name" value="PRK00311.1"/>
    <property type="match status" value="1"/>
</dbReference>
<evidence type="ECO:0000256" key="5">
    <source>
        <dbReference type="ARBA" id="ARBA00022679"/>
    </source>
</evidence>
<feature type="binding site" evidence="7 10">
    <location>
        <position position="43"/>
    </location>
    <ligand>
        <name>Mg(2+)</name>
        <dbReference type="ChEBI" id="CHEBI:18420"/>
    </ligand>
</feature>
<keyword evidence="7" id="KW-0963">Cytoplasm</keyword>
<dbReference type="InterPro" id="IPR003700">
    <property type="entry name" value="Pantoate_hydroxy_MeTrfase"/>
</dbReference>
<dbReference type="PATRIC" id="fig|632773.3.peg.1547"/>
<dbReference type="FunFam" id="3.20.20.60:FF:000003">
    <property type="entry name" value="3-methyl-2-oxobutanoate hydroxymethyltransferase"/>
    <property type="match status" value="1"/>
</dbReference>
<dbReference type="Pfam" id="PF02548">
    <property type="entry name" value="Pantoate_transf"/>
    <property type="match status" value="1"/>
</dbReference>
<dbReference type="InterPro" id="IPR040442">
    <property type="entry name" value="Pyrv_kinase-like_dom_sf"/>
</dbReference>
<dbReference type="OrthoDB" id="9781789at2"/>
<dbReference type="EC" id="2.1.2.11" evidence="7"/>
<keyword evidence="12" id="KW-1185">Reference proteome</keyword>
<reference evidence="11 12" key="1">
    <citation type="submission" date="2015-08" db="EMBL/GenBank/DDBJ databases">
        <title>The complete genome sequence of Bacillus beveridgei MLTeJB.</title>
        <authorList>
            <person name="Hanson T.E."/>
            <person name="Mesa C."/>
            <person name="Basesman S.M."/>
            <person name="Oremland R.S."/>
        </authorList>
    </citation>
    <scope>NUCLEOTIDE SEQUENCE [LARGE SCALE GENOMIC DNA]</scope>
    <source>
        <strain evidence="11 12">MLTeJB</strain>
    </source>
</reference>
<feature type="active site" description="Proton acceptor" evidence="7 8">
    <location>
        <position position="181"/>
    </location>
</feature>
<dbReference type="EMBL" id="CP012502">
    <property type="protein sequence ID" value="AOM82834.1"/>
    <property type="molecule type" value="Genomic_DNA"/>
</dbReference>
<evidence type="ECO:0000256" key="10">
    <source>
        <dbReference type="PIRSR" id="PIRSR000388-3"/>
    </source>
</evidence>
<name>A0A1D7QUZ7_9BACI</name>
<feature type="binding site" evidence="7 9">
    <location>
        <begin position="43"/>
        <end position="44"/>
    </location>
    <ligand>
        <name>3-methyl-2-oxobutanoate</name>
        <dbReference type="ChEBI" id="CHEBI:11851"/>
    </ligand>
</feature>
<dbReference type="HAMAP" id="MF_00156">
    <property type="entry name" value="PanB"/>
    <property type="match status" value="1"/>
</dbReference>
<keyword evidence="7 10" id="KW-0479">Metal-binding</keyword>
<keyword evidence="7 10" id="KW-0460">Magnesium</keyword>
<dbReference type="NCBIfam" id="TIGR00222">
    <property type="entry name" value="panB"/>
    <property type="match status" value="1"/>
</dbReference>
<comment type="subunit">
    <text evidence="3 7">Homodecamer; pentamer of dimers.</text>
</comment>
<dbReference type="GO" id="GO:0008168">
    <property type="term" value="F:methyltransferase activity"/>
    <property type="evidence" value="ECO:0007669"/>
    <property type="project" value="UniProtKB-KW"/>
</dbReference>
<comment type="subcellular location">
    <subcellularLocation>
        <location evidence="7">Cytoplasm</location>
    </subcellularLocation>
</comment>
<accession>A0A1D7QUZ7</accession>
<evidence type="ECO:0000256" key="2">
    <source>
        <dbReference type="ARBA" id="ARBA00008676"/>
    </source>
</evidence>
<dbReference type="CDD" id="cd06557">
    <property type="entry name" value="KPHMT-like"/>
    <property type="match status" value="1"/>
</dbReference>
<evidence type="ECO:0000256" key="8">
    <source>
        <dbReference type="PIRSR" id="PIRSR000388-1"/>
    </source>
</evidence>
<organism evidence="11 12">
    <name type="scientific">Salisediminibacterium beveridgei</name>
    <dbReference type="NCBI Taxonomy" id="632773"/>
    <lineage>
        <taxon>Bacteria</taxon>
        <taxon>Bacillati</taxon>
        <taxon>Bacillota</taxon>
        <taxon>Bacilli</taxon>
        <taxon>Bacillales</taxon>
        <taxon>Bacillaceae</taxon>
        <taxon>Salisediminibacterium</taxon>
    </lineage>
</organism>
<dbReference type="GO" id="GO:0015940">
    <property type="term" value="P:pantothenate biosynthetic process"/>
    <property type="evidence" value="ECO:0007669"/>
    <property type="project" value="UniProtKB-UniRule"/>
</dbReference>
<comment type="pathway">
    <text evidence="1 7">Cofactor biosynthesis; (R)-pantothenate biosynthesis; (R)-pantoate from 3-methyl-2-oxobutanoate: step 1/2.</text>
</comment>
<dbReference type="KEGG" id="bbev:BBEV_1471"/>
<dbReference type="PANTHER" id="PTHR20881:SF0">
    <property type="entry name" value="3-METHYL-2-OXOBUTANOATE HYDROXYMETHYLTRANSFERASE"/>
    <property type="match status" value="1"/>
</dbReference>
<dbReference type="Gene3D" id="3.20.20.60">
    <property type="entry name" value="Phosphoenolpyruvate-binding domains"/>
    <property type="match status" value="1"/>
</dbReference>
<evidence type="ECO:0000256" key="3">
    <source>
        <dbReference type="ARBA" id="ARBA00011424"/>
    </source>
</evidence>
<gene>
    <name evidence="7 11" type="primary">panB</name>
    <name evidence="11" type="ORF">BBEV_1471</name>
</gene>
<evidence type="ECO:0000256" key="1">
    <source>
        <dbReference type="ARBA" id="ARBA00005033"/>
    </source>
</evidence>
<dbReference type="GO" id="GO:0032259">
    <property type="term" value="P:methylation"/>
    <property type="evidence" value="ECO:0007669"/>
    <property type="project" value="UniProtKB-KW"/>
</dbReference>
<feature type="binding site" evidence="7 10">
    <location>
        <position position="82"/>
    </location>
    <ligand>
        <name>Mg(2+)</name>
        <dbReference type="ChEBI" id="CHEBI:18420"/>
    </ligand>
</feature>
<evidence type="ECO:0000313" key="11">
    <source>
        <dbReference type="EMBL" id="AOM82834.1"/>
    </source>
</evidence>
<feature type="binding site" evidence="7 10">
    <location>
        <position position="114"/>
    </location>
    <ligand>
        <name>Mg(2+)</name>
        <dbReference type="ChEBI" id="CHEBI:18420"/>
    </ligand>
</feature>
<evidence type="ECO:0000256" key="6">
    <source>
        <dbReference type="ARBA" id="ARBA00056497"/>
    </source>
</evidence>